<gene>
    <name evidence="2" type="ORF">UCRPA7_5375</name>
</gene>
<accession>R8BIE4</accession>
<dbReference type="HOGENOM" id="CLU_007383_10_4_1"/>
<dbReference type="OrthoDB" id="419598at2759"/>
<dbReference type="InterPro" id="IPR008030">
    <property type="entry name" value="NmrA-like"/>
</dbReference>
<evidence type="ECO:0000313" key="2">
    <source>
        <dbReference type="EMBL" id="EON99098.1"/>
    </source>
</evidence>
<protein>
    <submittedName>
        <fullName evidence="2">Putative-like family protein</fullName>
    </submittedName>
</protein>
<dbReference type="Proteomes" id="UP000014074">
    <property type="component" value="Unassembled WGS sequence"/>
</dbReference>
<evidence type="ECO:0000313" key="3">
    <source>
        <dbReference type="Proteomes" id="UP000014074"/>
    </source>
</evidence>
<dbReference type="InterPro" id="IPR036291">
    <property type="entry name" value="NAD(P)-bd_dom_sf"/>
</dbReference>
<dbReference type="SUPFAM" id="SSF51735">
    <property type="entry name" value="NAD(P)-binding Rossmann-fold domains"/>
    <property type="match status" value="1"/>
</dbReference>
<dbReference type="PANTHER" id="PTHR47129:SF1">
    <property type="entry name" value="NMRA-LIKE DOMAIN-CONTAINING PROTEIN"/>
    <property type="match status" value="1"/>
</dbReference>
<keyword evidence="3" id="KW-1185">Reference proteome</keyword>
<sequence>MKKIGIFPASGGLGGSTYRHLLKVVANDNVILINRHPDKIPQEYVDAGVIARPASYESTPAELEQAFSGIDILFLISYPSHVHEYRVKVQLPAIDAARRAGVKHIFYSSLGFASDPKTLTKASSLAVVMQAHLDTERYLETIAGSNSSFTYTSVREGLYSESFPIYTAFFNPKDPPEHGEIQIPHDGSGPGVAWVKRDELGEATAALIARFSGVGPQFPKAYVNGKVLLTGKRVWTLAETVTELSKVAGKPLRIRQITTDEYAALPQVLNRFGSKEKALTWATAWEAIRNEETAVVSPELEEILGRPPEAFDVTLKEQWS</sequence>
<evidence type="ECO:0000259" key="1">
    <source>
        <dbReference type="Pfam" id="PF05368"/>
    </source>
</evidence>
<dbReference type="GeneID" id="19325923"/>
<dbReference type="eggNOG" id="ENOG502S0NM">
    <property type="taxonomic scope" value="Eukaryota"/>
</dbReference>
<dbReference type="InterPro" id="IPR052718">
    <property type="entry name" value="NmrA-type_oxidoreductase"/>
</dbReference>
<organism evidence="2 3">
    <name type="scientific">Phaeoacremonium minimum (strain UCR-PA7)</name>
    <name type="common">Esca disease fungus</name>
    <name type="synonym">Togninia minima</name>
    <dbReference type="NCBI Taxonomy" id="1286976"/>
    <lineage>
        <taxon>Eukaryota</taxon>
        <taxon>Fungi</taxon>
        <taxon>Dikarya</taxon>
        <taxon>Ascomycota</taxon>
        <taxon>Pezizomycotina</taxon>
        <taxon>Sordariomycetes</taxon>
        <taxon>Sordariomycetidae</taxon>
        <taxon>Togniniales</taxon>
        <taxon>Togniniaceae</taxon>
        <taxon>Phaeoacremonium</taxon>
    </lineage>
</organism>
<proteinExistence type="predicted"/>
<dbReference type="Pfam" id="PF05368">
    <property type="entry name" value="NmrA"/>
    <property type="match status" value="1"/>
</dbReference>
<dbReference type="RefSeq" id="XP_007916113.1">
    <property type="nucleotide sequence ID" value="XM_007917922.1"/>
</dbReference>
<dbReference type="Gene3D" id="3.90.25.10">
    <property type="entry name" value="UDP-galactose 4-epimerase, domain 1"/>
    <property type="match status" value="1"/>
</dbReference>
<dbReference type="AlphaFoldDB" id="R8BIE4"/>
<dbReference type="PANTHER" id="PTHR47129">
    <property type="entry name" value="QUINONE OXIDOREDUCTASE 2"/>
    <property type="match status" value="1"/>
</dbReference>
<feature type="domain" description="NmrA-like" evidence="1">
    <location>
        <begin position="2"/>
        <end position="264"/>
    </location>
</feature>
<dbReference type="Gene3D" id="3.40.50.720">
    <property type="entry name" value="NAD(P)-binding Rossmann-like Domain"/>
    <property type="match status" value="1"/>
</dbReference>
<dbReference type="EMBL" id="KB933178">
    <property type="protein sequence ID" value="EON99098.1"/>
    <property type="molecule type" value="Genomic_DNA"/>
</dbReference>
<dbReference type="KEGG" id="tmn:UCRPA7_5375"/>
<reference evidence="3" key="1">
    <citation type="journal article" date="2013" name="Genome Announc.">
        <title>Draft genome sequence of the ascomycete Phaeoacremonium aleophilum strain UCR-PA7, a causal agent of the esca disease complex in grapevines.</title>
        <authorList>
            <person name="Blanco-Ulate B."/>
            <person name="Rolshausen P."/>
            <person name="Cantu D."/>
        </authorList>
    </citation>
    <scope>NUCLEOTIDE SEQUENCE [LARGE SCALE GENOMIC DNA]</scope>
    <source>
        <strain evidence="3">UCR-PA7</strain>
    </source>
</reference>
<name>R8BIE4_PHAM7</name>